<evidence type="ECO:0000313" key="4">
    <source>
        <dbReference type="EMBL" id="MDL5032866.1"/>
    </source>
</evidence>
<evidence type="ECO:0000256" key="1">
    <source>
        <dbReference type="ARBA" id="ARBA00004922"/>
    </source>
</evidence>
<dbReference type="PANTHER" id="PTHR44835:SF1">
    <property type="entry name" value="PROTEIN O-GLCNAC TRANSFERASE"/>
    <property type="match status" value="1"/>
</dbReference>
<dbReference type="EMBL" id="JASVDS010000003">
    <property type="protein sequence ID" value="MDL5032866.1"/>
    <property type="molecule type" value="Genomic_DNA"/>
</dbReference>
<gene>
    <name evidence="4" type="ORF">QRD43_13205</name>
</gene>
<comment type="caution">
    <text evidence="4">The sequence shown here is derived from an EMBL/GenBank/DDBJ whole genome shotgun (WGS) entry which is preliminary data.</text>
</comment>
<name>A0ABT7LJ19_9BURK</name>
<keyword evidence="3" id="KW-0808">Transferase</keyword>
<dbReference type="RefSeq" id="WP_285982935.1">
    <property type="nucleotide sequence ID" value="NZ_JASVDS010000003.1"/>
</dbReference>
<keyword evidence="2" id="KW-0328">Glycosyltransferase</keyword>
<dbReference type="Gene3D" id="3.40.50.11380">
    <property type="match status" value="1"/>
</dbReference>
<keyword evidence="5" id="KW-1185">Reference proteome</keyword>
<evidence type="ECO:0000313" key="5">
    <source>
        <dbReference type="Proteomes" id="UP001238603"/>
    </source>
</evidence>
<evidence type="ECO:0000256" key="3">
    <source>
        <dbReference type="ARBA" id="ARBA00022679"/>
    </source>
</evidence>
<dbReference type="Gene3D" id="3.40.50.2000">
    <property type="entry name" value="Glycogen Phosphorylase B"/>
    <property type="match status" value="1"/>
</dbReference>
<evidence type="ECO:0000256" key="2">
    <source>
        <dbReference type="ARBA" id="ARBA00022676"/>
    </source>
</evidence>
<dbReference type="InterPro" id="IPR051939">
    <property type="entry name" value="Glycosyltr_41/O-GlcNAc_trsf"/>
</dbReference>
<dbReference type="Proteomes" id="UP001238603">
    <property type="component" value="Unassembled WGS sequence"/>
</dbReference>
<protein>
    <submittedName>
        <fullName evidence="4">Uncharacterized protein</fullName>
    </submittedName>
</protein>
<organism evidence="4 5">
    <name type="scientific">Roseateles subflavus</name>
    <dbReference type="NCBI Taxonomy" id="3053353"/>
    <lineage>
        <taxon>Bacteria</taxon>
        <taxon>Pseudomonadati</taxon>
        <taxon>Pseudomonadota</taxon>
        <taxon>Betaproteobacteria</taxon>
        <taxon>Burkholderiales</taxon>
        <taxon>Sphaerotilaceae</taxon>
        <taxon>Roseateles</taxon>
    </lineage>
</organism>
<dbReference type="PANTHER" id="PTHR44835">
    <property type="entry name" value="UDP-N-ACETYLGLUCOSAMINE--PEPTIDE N-ACETYLGLUCOSAMINYLTRANSFERASE SPINDLY-RELATED"/>
    <property type="match status" value="1"/>
</dbReference>
<accession>A0ABT7LJ19</accession>
<proteinExistence type="predicted"/>
<reference evidence="4 5" key="1">
    <citation type="submission" date="2023-06" db="EMBL/GenBank/DDBJ databases">
        <title>Pelomonas sp. APW6 16S ribosomal RNA gene genome sequencing and assembly.</title>
        <authorList>
            <person name="Woo H."/>
        </authorList>
    </citation>
    <scope>NUCLEOTIDE SEQUENCE [LARGE SCALE GENOMIC DNA]</scope>
    <source>
        <strain evidence="4 5">APW6</strain>
    </source>
</reference>
<sequence>MSSQPVPDAPPAQTNGLVLVSQLERAAYTQQWSQGAELLVQLIDFLAAIRGRIGVLSPRPTPEARRGFYTRIAAAVTCLVNSPHFLLTESQFAALCGRKATLEAIFELSGFAGPAHLMRFHAKTAPDGSLTMTGQQAFFLSLFYSLDQLPPELTHAVVQLPPDWQLMLTMGWLTSPFVHSATGEANRRLLFAAHERLRQATMSPNSTALLGLSSAWMHCSYADSPDKHALKASLNTIWRRIGEVNGVRSRSRAYRKTDKPVLVVVAERMRCGHAMHRSYASSIEQLRARFKVICLVHEDYYTEDTSVLFDEVVVLRGITALSAMAAQLVRLQPDVIYYPSLGMSEWTPVMAAQRFAPIQFMTLGHPAPAMMDTIDYSLVQAGHGEAAHEFGMKVLERTAAGTFTPHEELDVSKIVRGHADDGKVHIAINSSQMKLSPRFLALCERLERESRRPLHFHFFASASGISYDQVEALLVPRFRHMTLHPPRPYGQFLEHLAQCDLALAAFPFGNTNSTVDTCLLGIPTVAYVANEVLSIGDRDVLRMVGMPDWLVSTTDEDYFQVAMRLIDEDSTREGLAEQLRATDVSGRVFALPREEDKTEFGDAVWWMYENHEALQRSSAHLLKIGEPIPS</sequence>
<comment type="pathway">
    <text evidence="1">Protein modification; protein glycosylation.</text>
</comment>